<organism evidence="8 9">
    <name type="scientific">Pelagibacterium lentulum</name>
    <dbReference type="NCBI Taxonomy" id="2029865"/>
    <lineage>
        <taxon>Bacteria</taxon>
        <taxon>Pseudomonadati</taxon>
        <taxon>Pseudomonadota</taxon>
        <taxon>Alphaproteobacteria</taxon>
        <taxon>Hyphomicrobiales</taxon>
        <taxon>Devosiaceae</taxon>
        <taxon>Pelagibacterium</taxon>
    </lineage>
</organism>
<dbReference type="PIRSF" id="PIRSF036402">
    <property type="entry name" value="Ureas_acces_UreE"/>
    <property type="match status" value="1"/>
</dbReference>
<dbReference type="Pfam" id="PF05194">
    <property type="entry name" value="UreE_C"/>
    <property type="match status" value="1"/>
</dbReference>
<dbReference type="GO" id="GO:0019627">
    <property type="term" value="P:urea metabolic process"/>
    <property type="evidence" value="ECO:0007669"/>
    <property type="project" value="InterPro"/>
</dbReference>
<dbReference type="GO" id="GO:0006457">
    <property type="term" value="P:protein folding"/>
    <property type="evidence" value="ECO:0007669"/>
    <property type="project" value="InterPro"/>
</dbReference>
<comment type="caution">
    <text evidence="8">The sequence shown here is derived from an EMBL/GenBank/DDBJ whole genome shotgun (WGS) entry which is preliminary data.</text>
</comment>
<dbReference type="SUPFAM" id="SSF69737">
    <property type="entry name" value="Urease metallochaperone UreE, C-terminal domain"/>
    <property type="match status" value="1"/>
</dbReference>
<gene>
    <name evidence="5" type="primary">ureE</name>
    <name evidence="8" type="ORF">GCM10011499_08770</name>
</gene>
<sequence length="166" mass="18270">MRAIDHDHKGHHRGIPFDSVVLAHDERVLRRKLLTTAGGNEILVDLPSSTPFETGDVLVLEDGRTVEVIAGAEPLYAITAKDSQHLAQLIWHIGNRHLPCQIEMETGRILIGRDHVIKDMLEGLGASVVDVVEPFSPVRGAYGGHSHDHGHGHHHHHGDHHTHSHG</sequence>
<dbReference type="GO" id="GO:0016151">
    <property type="term" value="F:nickel cation binding"/>
    <property type="evidence" value="ECO:0007669"/>
    <property type="project" value="UniProtKB-UniRule"/>
</dbReference>
<dbReference type="Proteomes" id="UP000596977">
    <property type="component" value="Unassembled WGS sequence"/>
</dbReference>
<dbReference type="Pfam" id="PF02814">
    <property type="entry name" value="UreE_N"/>
    <property type="match status" value="1"/>
</dbReference>
<comment type="function">
    <text evidence="5">Involved in urease metallocenter assembly. Binds nickel. Probably functions as a nickel donor during metallocenter assembly.</text>
</comment>
<dbReference type="InterPro" id="IPR036118">
    <property type="entry name" value="UreE_N_sf"/>
</dbReference>
<dbReference type="SUPFAM" id="SSF69287">
    <property type="entry name" value="Urease metallochaperone UreE, N-terminal domain"/>
    <property type="match status" value="1"/>
</dbReference>
<keyword evidence="2 5" id="KW-0963">Cytoplasm</keyword>
<dbReference type="Gene3D" id="2.60.260.20">
    <property type="entry name" value="Urease metallochaperone UreE, N-terminal domain"/>
    <property type="match status" value="1"/>
</dbReference>
<dbReference type="GO" id="GO:0065003">
    <property type="term" value="P:protein-containing complex assembly"/>
    <property type="evidence" value="ECO:0007669"/>
    <property type="project" value="InterPro"/>
</dbReference>
<name>A0A916R7F6_9HYPH</name>
<dbReference type="InterPro" id="IPR012406">
    <property type="entry name" value="UreE"/>
</dbReference>
<dbReference type="CDD" id="cd00571">
    <property type="entry name" value="UreE"/>
    <property type="match status" value="1"/>
</dbReference>
<dbReference type="OrthoDB" id="9802215at2"/>
<feature type="region of interest" description="Disordered" evidence="6">
    <location>
        <begin position="141"/>
        <end position="166"/>
    </location>
</feature>
<dbReference type="Gene3D" id="3.30.70.790">
    <property type="entry name" value="UreE, C-terminal domain"/>
    <property type="match status" value="1"/>
</dbReference>
<evidence type="ECO:0000259" key="7">
    <source>
        <dbReference type="SMART" id="SM00988"/>
    </source>
</evidence>
<reference evidence="8 9" key="1">
    <citation type="journal article" date="2014" name="Int. J. Syst. Evol. Microbiol.">
        <title>Complete genome sequence of Corynebacterium casei LMG S-19264T (=DSM 44701T), isolated from a smear-ripened cheese.</title>
        <authorList>
            <consortium name="US DOE Joint Genome Institute (JGI-PGF)"/>
            <person name="Walter F."/>
            <person name="Albersmeier A."/>
            <person name="Kalinowski J."/>
            <person name="Ruckert C."/>
        </authorList>
    </citation>
    <scope>NUCLEOTIDE SEQUENCE [LARGE SCALE GENOMIC DNA]</scope>
    <source>
        <strain evidence="8 9">CGMCC 1.15896</strain>
    </source>
</reference>
<dbReference type="EMBL" id="BMKB01000001">
    <property type="protein sequence ID" value="GGA41384.1"/>
    <property type="molecule type" value="Genomic_DNA"/>
</dbReference>
<dbReference type="AlphaFoldDB" id="A0A916R7F6"/>
<dbReference type="SMART" id="SM00988">
    <property type="entry name" value="UreE_N"/>
    <property type="match status" value="1"/>
</dbReference>
<keyword evidence="3 5" id="KW-0533">Nickel</keyword>
<feature type="domain" description="UreE urease accessory N-terminal" evidence="7">
    <location>
        <begin position="1"/>
        <end position="66"/>
    </location>
</feature>
<keyword evidence="4 5" id="KW-0143">Chaperone</keyword>
<accession>A0A916R7F6</accession>
<evidence type="ECO:0000313" key="8">
    <source>
        <dbReference type="EMBL" id="GGA41384.1"/>
    </source>
</evidence>
<protein>
    <recommendedName>
        <fullName evidence="5">Urease accessory protein UreE</fullName>
    </recommendedName>
</protein>
<evidence type="ECO:0000313" key="9">
    <source>
        <dbReference type="Proteomes" id="UP000596977"/>
    </source>
</evidence>
<dbReference type="GO" id="GO:0005737">
    <property type="term" value="C:cytoplasm"/>
    <property type="evidence" value="ECO:0007669"/>
    <property type="project" value="UniProtKB-SubCell"/>
</dbReference>
<evidence type="ECO:0000256" key="1">
    <source>
        <dbReference type="ARBA" id="ARBA00004496"/>
    </source>
</evidence>
<evidence type="ECO:0000256" key="3">
    <source>
        <dbReference type="ARBA" id="ARBA00022596"/>
    </source>
</evidence>
<comment type="similarity">
    <text evidence="5">Belongs to the UreE family.</text>
</comment>
<dbReference type="InterPro" id="IPR007864">
    <property type="entry name" value="UreE_C_dom"/>
</dbReference>
<evidence type="ECO:0000256" key="5">
    <source>
        <dbReference type="HAMAP-Rule" id="MF_00822"/>
    </source>
</evidence>
<evidence type="ECO:0000256" key="6">
    <source>
        <dbReference type="SAM" id="MobiDB-lite"/>
    </source>
</evidence>
<dbReference type="HAMAP" id="MF_00822">
    <property type="entry name" value="UreE"/>
    <property type="match status" value="1"/>
</dbReference>
<dbReference type="RefSeq" id="WP_127073120.1">
    <property type="nucleotide sequence ID" value="NZ_BMKB01000001.1"/>
</dbReference>
<keyword evidence="9" id="KW-1185">Reference proteome</keyword>
<dbReference type="GO" id="GO:0051082">
    <property type="term" value="F:unfolded protein binding"/>
    <property type="evidence" value="ECO:0007669"/>
    <property type="project" value="UniProtKB-UniRule"/>
</dbReference>
<feature type="compositionally biased region" description="Basic residues" evidence="6">
    <location>
        <begin position="148"/>
        <end position="166"/>
    </location>
</feature>
<evidence type="ECO:0000256" key="2">
    <source>
        <dbReference type="ARBA" id="ARBA00022490"/>
    </source>
</evidence>
<comment type="subcellular location">
    <subcellularLocation>
        <location evidence="1 5">Cytoplasm</location>
    </subcellularLocation>
</comment>
<dbReference type="InterPro" id="IPR004029">
    <property type="entry name" value="UreE_N"/>
</dbReference>
<evidence type="ECO:0000256" key="4">
    <source>
        <dbReference type="ARBA" id="ARBA00023186"/>
    </source>
</evidence>
<proteinExistence type="inferred from homology"/>